<dbReference type="Pfam" id="PF08241">
    <property type="entry name" value="Methyltransf_11"/>
    <property type="match status" value="1"/>
</dbReference>
<dbReference type="SUPFAM" id="SSF53335">
    <property type="entry name" value="S-adenosyl-L-methionine-dependent methyltransferases"/>
    <property type="match status" value="1"/>
</dbReference>
<accession>A0A2M7Z5X6</accession>
<dbReference type="InterPro" id="IPR029063">
    <property type="entry name" value="SAM-dependent_MTases_sf"/>
</dbReference>
<dbReference type="AlphaFoldDB" id="A0A2M7Z5X6"/>
<dbReference type="CDD" id="cd02440">
    <property type="entry name" value="AdoMet_MTases"/>
    <property type="match status" value="1"/>
</dbReference>
<keyword evidence="1" id="KW-0808">Transferase</keyword>
<sequence>MNDNINIKGWGTVTEGGSEIWHSEPIFPNSKISFLEKAKFLFYPKKYFLYNFLKKNLSNKKYKVNLLDVGCATGSSIVDLNNIFDGKVNLFGADVVKMQVDIAKQKLADRKINADIQWYGGNKLPFKDKIMDGIYTSDVLGHVNNVDRWLAELSRVLVSGGVLAMFSESELGKHAILRKRLMKKGINIDPHSQFHISLYSKEELKRKIEKAGFEILEMRSSSVLHFFINPNEFYKALKNKKGFFFLKQISRFLTFIKTKTHPYSTALLEFYGFLEMLVIGKKTEAQGYVILAKKK</sequence>
<dbReference type="EMBL" id="PFVJ01000079">
    <property type="protein sequence ID" value="PJA89546.1"/>
    <property type="molecule type" value="Genomic_DNA"/>
</dbReference>
<dbReference type="Gene3D" id="3.40.50.150">
    <property type="entry name" value="Vaccinia Virus protein VP39"/>
    <property type="match status" value="1"/>
</dbReference>
<dbReference type="InterPro" id="IPR050447">
    <property type="entry name" value="Erg6_SMT_methyltransf"/>
</dbReference>
<proteinExistence type="predicted"/>
<protein>
    <recommendedName>
        <fullName evidence="2">Methyltransferase type 11 domain-containing protein</fullName>
    </recommendedName>
</protein>
<dbReference type="PANTHER" id="PTHR44068">
    <property type="entry name" value="ZGC:194242"/>
    <property type="match status" value="1"/>
</dbReference>
<feature type="domain" description="Methyltransferase type 11" evidence="2">
    <location>
        <begin position="67"/>
        <end position="164"/>
    </location>
</feature>
<evidence type="ECO:0000313" key="3">
    <source>
        <dbReference type="EMBL" id="PJA89546.1"/>
    </source>
</evidence>
<dbReference type="GO" id="GO:0008757">
    <property type="term" value="F:S-adenosylmethionine-dependent methyltransferase activity"/>
    <property type="evidence" value="ECO:0007669"/>
    <property type="project" value="InterPro"/>
</dbReference>
<evidence type="ECO:0000259" key="2">
    <source>
        <dbReference type="Pfam" id="PF08241"/>
    </source>
</evidence>
<dbReference type="Proteomes" id="UP000230843">
    <property type="component" value="Unassembled WGS sequence"/>
</dbReference>
<name>A0A2M7Z5X6_9BACT</name>
<organism evidence="3 4">
    <name type="scientific">Candidatus Magasanikbacteria bacterium CG_4_9_14_3_um_filter_32_9</name>
    <dbReference type="NCBI Taxonomy" id="1974644"/>
    <lineage>
        <taxon>Bacteria</taxon>
        <taxon>Candidatus Magasanikiibacteriota</taxon>
    </lineage>
</organism>
<comment type="caution">
    <text evidence="3">The sequence shown here is derived from an EMBL/GenBank/DDBJ whole genome shotgun (WGS) entry which is preliminary data.</text>
</comment>
<gene>
    <name evidence="3" type="ORF">CO137_03690</name>
</gene>
<reference evidence="4" key="1">
    <citation type="submission" date="2017-09" db="EMBL/GenBank/DDBJ databases">
        <title>Depth-based differentiation of microbial function through sediment-hosted aquifers and enrichment of novel symbionts in the deep terrestrial subsurface.</title>
        <authorList>
            <person name="Probst A.J."/>
            <person name="Ladd B."/>
            <person name="Jarett J.K."/>
            <person name="Geller-Mcgrath D.E."/>
            <person name="Sieber C.M.K."/>
            <person name="Emerson J.B."/>
            <person name="Anantharaman K."/>
            <person name="Thomas B.C."/>
            <person name="Malmstrom R."/>
            <person name="Stieglmeier M."/>
            <person name="Klingl A."/>
            <person name="Woyke T."/>
            <person name="Ryan C.M."/>
            <person name="Banfield J.F."/>
        </authorList>
    </citation>
    <scope>NUCLEOTIDE SEQUENCE [LARGE SCALE GENOMIC DNA]</scope>
</reference>
<dbReference type="PANTHER" id="PTHR44068:SF11">
    <property type="entry name" value="GERANYL DIPHOSPHATE 2-C-METHYLTRANSFERASE"/>
    <property type="match status" value="1"/>
</dbReference>
<evidence type="ECO:0000256" key="1">
    <source>
        <dbReference type="ARBA" id="ARBA00022679"/>
    </source>
</evidence>
<evidence type="ECO:0000313" key="4">
    <source>
        <dbReference type="Proteomes" id="UP000230843"/>
    </source>
</evidence>
<dbReference type="InterPro" id="IPR013216">
    <property type="entry name" value="Methyltransf_11"/>
</dbReference>